<feature type="domain" description="DDE Tnp4" evidence="3">
    <location>
        <begin position="159"/>
        <end position="327"/>
    </location>
</feature>
<evidence type="ECO:0000313" key="5">
    <source>
        <dbReference type="Ensembl" id="ENSSAUP00010011484.1"/>
    </source>
</evidence>
<feature type="domain" description="Transposase Helix-turn-helix" evidence="4">
    <location>
        <begin position="79"/>
        <end position="128"/>
    </location>
</feature>
<comment type="cofactor">
    <cofactor evidence="1">
        <name>a divalent metal cation</name>
        <dbReference type="ChEBI" id="CHEBI:60240"/>
    </cofactor>
</comment>
<dbReference type="AlphaFoldDB" id="A0A671UFM4"/>
<dbReference type="InParanoid" id="A0A671UFM4"/>
<reference evidence="5" key="3">
    <citation type="submission" date="2025-09" db="UniProtKB">
        <authorList>
            <consortium name="Ensembl"/>
        </authorList>
    </citation>
    <scope>IDENTIFICATION</scope>
</reference>
<keyword evidence="6" id="KW-1185">Reference proteome</keyword>
<dbReference type="PANTHER" id="PTHR23080">
    <property type="entry name" value="THAP DOMAIN PROTEIN"/>
    <property type="match status" value="1"/>
</dbReference>
<evidence type="ECO:0000259" key="4">
    <source>
        <dbReference type="Pfam" id="PF13613"/>
    </source>
</evidence>
<dbReference type="Proteomes" id="UP000472265">
    <property type="component" value="Chromosome 21"/>
</dbReference>
<evidence type="ECO:0000256" key="2">
    <source>
        <dbReference type="ARBA" id="ARBA00022723"/>
    </source>
</evidence>
<proteinExistence type="predicted"/>
<reference evidence="5" key="1">
    <citation type="submission" date="2021-04" db="EMBL/GenBank/DDBJ databases">
        <authorList>
            <consortium name="Wellcome Sanger Institute Data Sharing"/>
        </authorList>
    </citation>
    <scope>NUCLEOTIDE SEQUENCE [LARGE SCALE GENOMIC DNA]</scope>
</reference>
<evidence type="ECO:0000259" key="3">
    <source>
        <dbReference type="Pfam" id="PF13359"/>
    </source>
</evidence>
<reference evidence="5" key="2">
    <citation type="submission" date="2025-08" db="UniProtKB">
        <authorList>
            <consortium name="Ensembl"/>
        </authorList>
    </citation>
    <scope>IDENTIFICATION</scope>
</reference>
<dbReference type="GeneTree" id="ENSGT00940000164656"/>
<protein>
    <recommendedName>
        <fullName evidence="7">DDE Tnp4 domain-containing protein</fullName>
    </recommendedName>
</protein>
<name>A0A671UFM4_SPAAU</name>
<keyword evidence="2" id="KW-0479">Metal-binding</keyword>
<dbReference type="InterPro" id="IPR027806">
    <property type="entry name" value="HARBI1_dom"/>
</dbReference>
<dbReference type="Pfam" id="PF13613">
    <property type="entry name" value="HTH_Tnp_4"/>
    <property type="match status" value="1"/>
</dbReference>
<dbReference type="GO" id="GO:0046872">
    <property type="term" value="F:metal ion binding"/>
    <property type="evidence" value="ECO:0007669"/>
    <property type="project" value="UniProtKB-KW"/>
</dbReference>
<dbReference type="Pfam" id="PF13359">
    <property type="entry name" value="DDE_Tnp_4"/>
    <property type="match status" value="1"/>
</dbReference>
<sequence length="333" mass="38154">MLAQKDAEIEDLKKNQTLTSLTPELLHRSNISNYFRYCTGFSYDQFNNLCSVFAVPNTYTAPQTFVPLTNKRVDQEINHMPLRHQILLVLMKLRQNLDLKDLAYRFQIPERSAGTLFNSWVDYMFDVLGELPVWPHRDTIISQMPDKYKINFGPTLAILDCTEVKIERPSSLLLQSQSFSNYKSTNTLKSLIACDPRGAIMFTSTLFTGSLSDKEIVKESKFLELLKTLMSHSYLNKGDGVMVDKGFLIEKDLEEIGLRVNIPPFAQSNKQMSAADVHKTKKIAAHRVHVERAIAKIKKFKIVLGRIPNIRLGNINQIWYVVSMLSNFQPHIL</sequence>
<evidence type="ECO:0000313" key="6">
    <source>
        <dbReference type="Proteomes" id="UP000472265"/>
    </source>
</evidence>
<dbReference type="Ensembl" id="ENSSAUT00010012224.1">
    <property type="protein sequence ID" value="ENSSAUP00010011484.1"/>
    <property type="gene ID" value="ENSSAUG00010005536.1"/>
</dbReference>
<accession>A0A671UFM4</accession>
<evidence type="ECO:0008006" key="7">
    <source>
        <dbReference type="Google" id="ProtNLM"/>
    </source>
</evidence>
<evidence type="ECO:0000256" key="1">
    <source>
        <dbReference type="ARBA" id="ARBA00001968"/>
    </source>
</evidence>
<dbReference type="OMA" id="FTCINRI"/>
<organism evidence="5 6">
    <name type="scientific">Sparus aurata</name>
    <name type="common">Gilthead sea bream</name>
    <dbReference type="NCBI Taxonomy" id="8175"/>
    <lineage>
        <taxon>Eukaryota</taxon>
        <taxon>Metazoa</taxon>
        <taxon>Chordata</taxon>
        <taxon>Craniata</taxon>
        <taxon>Vertebrata</taxon>
        <taxon>Euteleostomi</taxon>
        <taxon>Actinopterygii</taxon>
        <taxon>Neopterygii</taxon>
        <taxon>Teleostei</taxon>
        <taxon>Neoteleostei</taxon>
        <taxon>Acanthomorphata</taxon>
        <taxon>Eupercaria</taxon>
        <taxon>Spariformes</taxon>
        <taxon>Sparidae</taxon>
        <taxon>Sparus</taxon>
    </lineage>
</organism>
<dbReference type="InterPro" id="IPR027805">
    <property type="entry name" value="Transposase_HTH_dom"/>
</dbReference>